<evidence type="ECO:0000259" key="1">
    <source>
        <dbReference type="SMART" id="SM00842"/>
    </source>
</evidence>
<accession>X1QX01</accession>
<comment type="caution">
    <text evidence="2">The sequence shown here is derived from an EMBL/GenBank/DDBJ whole genome shotgun (WGS) entry which is preliminary data.</text>
</comment>
<protein>
    <recommendedName>
        <fullName evidence="1">SHS2 domain-containing protein</fullName>
    </recommendedName>
</protein>
<dbReference type="AlphaFoldDB" id="X1QX01"/>
<name>X1QX01_9ZZZZ</name>
<gene>
    <name evidence="2" type="ORF">S06H3_55041</name>
</gene>
<feature type="non-terminal residue" evidence="2">
    <location>
        <position position="104"/>
    </location>
</feature>
<sequence length="104" mass="10947">MKKRTTLASIDVGTTKICTTIADVNDGGGIRVAGVGVAPSQGLHKGLVVNISDARESIRESVKKAEQASGYKLESAYVGVTGRHVSSLNNRGVVAITRNDRLVR</sequence>
<dbReference type="Gene3D" id="3.30.420.40">
    <property type="match status" value="1"/>
</dbReference>
<dbReference type="PANTHER" id="PTHR32432:SF4">
    <property type="entry name" value="CELL DIVISION PROTEIN FTSA"/>
    <property type="match status" value="1"/>
</dbReference>
<dbReference type="GO" id="GO:0009898">
    <property type="term" value="C:cytoplasmic side of plasma membrane"/>
    <property type="evidence" value="ECO:0007669"/>
    <property type="project" value="TreeGrafter"/>
</dbReference>
<organism evidence="2">
    <name type="scientific">marine sediment metagenome</name>
    <dbReference type="NCBI Taxonomy" id="412755"/>
    <lineage>
        <taxon>unclassified sequences</taxon>
        <taxon>metagenomes</taxon>
        <taxon>ecological metagenomes</taxon>
    </lineage>
</organism>
<dbReference type="GO" id="GO:0051301">
    <property type="term" value="P:cell division"/>
    <property type="evidence" value="ECO:0007669"/>
    <property type="project" value="InterPro"/>
</dbReference>
<evidence type="ECO:0000313" key="2">
    <source>
        <dbReference type="EMBL" id="GAI55410.1"/>
    </source>
</evidence>
<dbReference type="SUPFAM" id="SSF53067">
    <property type="entry name" value="Actin-like ATPase domain"/>
    <property type="match status" value="1"/>
</dbReference>
<dbReference type="SMART" id="SM00842">
    <property type="entry name" value="FtsA"/>
    <property type="match status" value="1"/>
</dbReference>
<dbReference type="InterPro" id="IPR003494">
    <property type="entry name" value="SHS2_FtsA"/>
</dbReference>
<dbReference type="InterPro" id="IPR043129">
    <property type="entry name" value="ATPase_NBD"/>
</dbReference>
<dbReference type="EMBL" id="BARV01035250">
    <property type="protein sequence ID" value="GAI55410.1"/>
    <property type="molecule type" value="Genomic_DNA"/>
</dbReference>
<feature type="domain" description="SHS2" evidence="1">
    <location>
        <begin position="7"/>
        <end position="103"/>
    </location>
</feature>
<proteinExistence type="predicted"/>
<dbReference type="PANTHER" id="PTHR32432">
    <property type="entry name" value="CELL DIVISION PROTEIN FTSA-RELATED"/>
    <property type="match status" value="1"/>
</dbReference>
<dbReference type="GO" id="GO:0032153">
    <property type="term" value="C:cell division site"/>
    <property type="evidence" value="ECO:0007669"/>
    <property type="project" value="TreeGrafter"/>
</dbReference>
<reference evidence="2" key="1">
    <citation type="journal article" date="2014" name="Front. Microbiol.">
        <title>High frequency of phylogenetically diverse reductive dehalogenase-homologous genes in deep subseafloor sedimentary metagenomes.</title>
        <authorList>
            <person name="Kawai M."/>
            <person name="Futagami T."/>
            <person name="Toyoda A."/>
            <person name="Takaki Y."/>
            <person name="Nishi S."/>
            <person name="Hori S."/>
            <person name="Arai W."/>
            <person name="Tsubouchi T."/>
            <person name="Morono Y."/>
            <person name="Uchiyama I."/>
            <person name="Ito T."/>
            <person name="Fujiyama A."/>
            <person name="Inagaki F."/>
            <person name="Takami H."/>
        </authorList>
    </citation>
    <scope>NUCLEOTIDE SEQUENCE</scope>
    <source>
        <strain evidence="2">Expedition CK06-06</strain>
    </source>
</reference>
<dbReference type="InterPro" id="IPR050696">
    <property type="entry name" value="FtsA/MreB"/>
</dbReference>